<dbReference type="RefSeq" id="WP_275682488.1">
    <property type="nucleotide sequence ID" value="NZ_JAJLJH010000002.1"/>
</dbReference>
<keyword evidence="2" id="KW-0472">Membrane</keyword>
<protein>
    <submittedName>
        <fullName evidence="4">Uncharacterized protein</fullName>
    </submittedName>
</protein>
<dbReference type="AlphaFoldDB" id="A0A9X2C261"/>
<dbReference type="PROSITE" id="PS51257">
    <property type="entry name" value="PROKAR_LIPOPROTEIN"/>
    <property type="match status" value="1"/>
</dbReference>
<feature type="transmembrane region" description="Helical" evidence="2">
    <location>
        <begin position="283"/>
        <end position="301"/>
    </location>
</feature>
<sequence length="329" mass="34537">MRGWLLLAIAWALTMAAGIFQGCASVDAAEGPERVTTVASAMSPAPAPAPPPAPAAAPAPLPAPVRGLEPAGAQATAAIANPVEVKSSAAPHRHALAKAAHPPVMQKVVDLNPPAAGAPEGFVSAGDVVFWAEPETESVQSHVFLDCTPKGVAAAAIPASAATAAIPNVHFSHVIVAELHADKKDFDIPRPVQRAVILGNEVARLTWDITPVAHPHKKSDPDESRKIWVTVSPTTQVGNELVPDTTFEKDTYIDVKIQHPPPAPWWKALFDWYSANADTLDKAGAAAAAVVGFLGTAWASLKAMRRKRRMQEAKAPDDDSPLPSIQPPQ</sequence>
<evidence type="ECO:0000313" key="4">
    <source>
        <dbReference type="EMBL" id="MCK9686464.1"/>
    </source>
</evidence>
<organism evidence="4 5">
    <name type="scientific">Scleromatobacter humisilvae</name>
    <dbReference type="NCBI Taxonomy" id="2897159"/>
    <lineage>
        <taxon>Bacteria</taxon>
        <taxon>Pseudomonadati</taxon>
        <taxon>Pseudomonadota</taxon>
        <taxon>Betaproteobacteria</taxon>
        <taxon>Burkholderiales</taxon>
        <taxon>Sphaerotilaceae</taxon>
        <taxon>Scleromatobacter</taxon>
    </lineage>
</organism>
<dbReference type="Proteomes" id="UP001139353">
    <property type="component" value="Unassembled WGS sequence"/>
</dbReference>
<reference evidence="4" key="1">
    <citation type="submission" date="2021-11" db="EMBL/GenBank/DDBJ databases">
        <title>BS-T2-15 a new species belonging to the Comamonadaceae family isolated from the soil of a French oak forest.</title>
        <authorList>
            <person name="Mieszkin S."/>
            <person name="Alain K."/>
        </authorList>
    </citation>
    <scope>NUCLEOTIDE SEQUENCE</scope>
    <source>
        <strain evidence="4">BS-T2-15</strain>
    </source>
</reference>
<feature type="chain" id="PRO_5040804626" evidence="3">
    <location>
        <begin position="29"/>
        <end position="329"/>
    </location>
</feature>
<keyword evidence="2" id="KW-1133">Transmembrane helix</keyword>
<feature type="region of interest" description="Disordered" evidence="1">
    <location>
        <begin position="305"/>
        <end position="329"/>
    </location>
</feature>
<name>A0A9X2C261_9BURK</name>
<dbReference type="EMBL" id="JAJLJH010000002">
    <property type="protein sequence ID" value="MCK9686464.1"/>
    <property type="molecule type" value="Genomic_DNA"/>
</dbReference>
<keyword evidence="5" id="KW-1185">Reference proteome</keyword>
<feature type="signal peptide" evidence="3">
    <location>
        <begin position="1"/>
        <end position="28"/>
    </location>
</feature>
<proteinExistence type="predicted"/>
<keyword evidence="3" id="KW-0732">Signal</keyword>
<feature type="region of interest" description="Disordered" evidence="1">
    <location>
        <begin position="37"/>
        <end position="67"/>
    </location>
</feature>
<evidence type="ECO:0000256" key="2">
    <source>
        <dbReference type="SAM" id="Phobius"/>
    </source>
</evidence>
<comment type="caution">
    <text evidence="4">The sequence shown here is derived from an EMBL/GenBank/DDBJ whole genome shotgun (WGS) entry which is preliminary data.</text>
</comment>
<keyword evidence="2" id="KW-0812">Transmembrane</keyword>
<evidence type="ECO:0000256" key="1">
    <source>
        <dbReference type="SAM" id="MobiDB-lite"/>
    </source>
</evidence>
<evidence type="ECO:0000313" key="5">
    <source>
        <dbReference type="Proteomes" id="UP001139353"/>
    </source>
</evidence>
<gene>
    <name evidence="4" type="ORF">LPC04_12175</name>
</gene>
<accession>A0A9X2C261</accession>
<feature type="compositionally biased region" description="Pro residues" evidence="1">
    <location>
        <begin position="45"/>
        <end position="63"/>
    </location>
</feature>
<evidence type="ECO:0000256" key="3">
    <source>
        <dbReference type="SAM" id="SignalP"/>
    </source>
</evidence>